<proteinExistence type="predicted"/>
<sequence>MSSSDLMIFGIEILNCEDIDVSDASIQYNGVTFLIDSLSKYDGMTIEVFHDWTFKIWDDKGNILETFFLIENDEFREKLYGMYPLK</sequence>
<name>A0ABR8T3I9_9BACL</name>
<evidence type="ECO:0000313" key="2">
    <source>
        <dbReference type="Proteomes" id="UP000608071"/>
    </source>
</evidence>
<comment type="caution">
    <text evidence="1">The sequence shown here is derived from an EMBL/GenBank/DDBJ whole genome shotgun (WGS) entry which is preliminary data.</text>
</comment>
<protein>
    <submittedName>
        <fullName evidence="1">Uncharacterized protein</fullName>
    </submittedName>
</protein>
<reference evidence="1 2" key="1">
    <citation type="submission" date="2020-08" db="EMBL/GenBank/DDBJ databases">
        <title>A Genomic Blueprint of the Chicken Gut Microbiome.</title>
        <authorList>
            <person name="Gilroy R."/>
            <person name="Ravi A."/>
            <person name="Getino M."/>
            <person name="Pursley I."/>
            <person name="Horton D.L."/>
            <person name="Alikhan N.-F."/>
            <person name="Baker D."/>
            <person name="Gharbi K."/>
            <person name="Hall N."/>
            <person name="Watson M."/>
            <person name="Adriaenssens E.M."/>
            <person name="Foster-Nyarko E."/>
            <person name="Jarju S."/>
            <person name="Secka A."/>
            <person name="Antonio M."/>
            <person name="Oren A."/>
            <person name="Chaudhuri R."/>
            <person name="La Ragione R.M."/>
            <person name="Hildebrand F."/>
            <person name="Pallen M.J."/>
        </authorList>
    </citation>
    <scope>NUCLEOTIDE SEQUENCE [LARGE SCALE GENOMIC DNA]</scope>
    <source>
        <strain evidence="1 2">Sa2BVA9</strain>
    </source>
</reference>
<keyword evidence="2" id="KW-1185">Reference proteome</keyword>
<gene>
    <name evidence="1" type="ORF">H9647_19920</name>
</gene>
<organism evidence="1 2">
    <name type="scientific">Paenibacillus gallinarum</name>
    <dbReference type="NCBI Taxonomy" id="2762232"/>
    <lineage>
        <taxon>Bacteria</taxon>
        <taxon>Bacillati</taxon>
        <taxon>Bacillota</taxon>
        <taxon>Bacilli</taxon>
        <taxon>Bacillales</taxon>
        <taxon>Paenibacillaceae</taxon>
        <taxon>Paenibacillus</taxon>
    </lineage>
</organism>
<dbReference type="EMBL" id="JACSQL010000011">
    <property type="protein sequence ID" value="MBD7970338.1"/>
    <property type="molecule type" value="Genomic_DNA"/>
</dbReference>
<evidence type="ECO:0000313" key="1">
    <source>
        <dbReference type="EMBL" id="MBD7970338.1"/>
    </source>
</evidence>
<accession>A0ABR8T3I9</accession>
<dbReference type="Proteomes" id="UP000608071">
    <property type="component" value="Unassembled WGS sequence"/>
</dbReference>